<keyword evidence="2" id="KW-1185">Reference proteome</keyword>
<keyword evidence="1" id="KW-0812">Transmembrane</keyword>
<feature type="transmembrane region" description="Helical" evidence="1">
    <location>
        <begin position="6"/>
        <end position="24"/>
    </location>
</feature>
<protein>
    <submittedName>
        <fullName evidence="4">UPAR/Ly6 domain-containing protein</fullName>
    </submittedName>
</protein>
<accession>A0A0K0ES20</accession>
<feature type="transmembrane region" description="Helical" evidence="1">
    <location>
        <begin position="108"/>
        <end position="125"/>
    </location>
</feature>
<evidence type="ECO:0000256" key="1">
    <source>
        <dbReference type="SAM" id="Phobius"/>
    </source>
</evidence>
<evidence type="ECO:0000313" key="3">
    <source>
        <dbReference type="WBParaSite" id="SSTP_0001224900.1"/>
    </source>
</evidence>
<organism evidence="3">
    <name type="scientific">Strongyloides stercoralis</name>
    <name type="common">Threadworm</name>
    <dbReference type="NCBI Taxonomy" id="6248"/>
    <lineage>
        <taxon>Eukaryota</taxon>
        <taxon>Metazoa</taxon>
        <taxon>Ecdysozoa</taxon>
        <taxon>Nematoda</taxon>
        <taxon>Chromadorea</taxon>
        <taxon>Rhabditida</taxon>
        <taxon>Tylenchina</taxon>
        <taxon>Panagrolaimomorpha</taxon>
        <taxon>Strongyloidoidea</taxon>
        <taxon>Strongyloididae</taxon>
        <taxon>Strongyloides</taxon>
    </lineage>
</organism>
<proteinExistence type="predicted"/>
<keyword evidence="1" id="KW-1133">Transmembrane helix</keyword>
<sequence>MQCIYVIFIINFFINITFSIECYFGRGTNTQIPIDNQICDTAGVGISYCMRMATGNDIIRGCDTQNLCKNIGVGCRSNTVYSYYTGELCCCSSNKCNHSSTIFSLKSSYLITFFTILSIVLFSIYL</sequence>
<name>A0A0K0ES20_STRER</name>
<evidence type="ECO:0000313" key="4">
    <source>
        <dbReference type="WBParaSite" id="TCONS_00013217.p1"/>
    </source>
</evidence>
<dbReference type="Proteomes" id="UP000035681">
    <property type="component" value="Unplaced"/>
</dbReference>
<keyword evidence="1" id="KW-0472">Membrane</keyword>
<reference evidence="3" key="1">
    <citation type="submission" date="2015-08" db="UniProtKB">
        <authorList>
            <consortium name="WormBaseParasite"/>
        </authorList>
    </citation>
    <scope>IDENTIFICATION</scope>
</reference>
<dbReference type="AlphaFoldDB" id="A0A0K0ES20"/>
<dbReference type="WBParaSite" id="TCONS_00013217.p1">
    <property type="protein sequence ID" value="TCONS_00013217.p1"/>
    <property type="gene ID" value="XLOC_009025"/>
</dbReference>
<evidence type="ECO:0000313" key="2">
    <source>
        <dbReference type="Proteomes" id="UP000035681"/>
    </source>
</evidence>
<dbReference type="WBParaSite" id="SSTP_0001224900.1">
    <property type="protein sequence ID" value="SSTP_0001224900.1"/>
    <property type="gene ID" value="SSTP_0001224900"/>
</dbReference>